<evidence type="ECO:0000313" key="2">
    <source>
        <dbReference type="Proteomes" id="UP000016843"/>
    </source>
</evidence>
<dbReference type="Proteomes" id="UP000016843">
    <property type="component" value="Unassembled WGS sequence"/>
</dbReference>
<name>U5C3X7_9BACT</name>
<accession>U5C3X7</accession>
<keyword evidence="2" id="KW-1185">Reference proteome</keyword>
<comment type="caution">
    <text evidence="1">The sequence shown here is derived from an EMBL/GenBank/DDBJ whole genome shotgun (WGS) entry which is preliminary data.</text>
</comment>
<reference evidence="1 2" key="1">
    <citation type="journal article" date="2013" name="Genome Announc.">
        <title>Draft Genome Sequence of the Psychrophilic and Alkaliphilic Rhodonellum psychrophilum Strain GCM71T.</title>
        <authorList>
            <person name="Hauptmann A.L."/>
            <person name="Glaring M.A."/>
            <person name="Hallin P.F."/>
            <person name="Prieme A."/>
            <person name="Stougaard P."/>
        </authorList>
    </citation>
    <scope>NUCLEOTIDE SEQUENCE [LARGE SCALE GENOMIC DNA]</scope>
    <source>
        <strain evidence="1 2">GCM71</strain>
    </source>
</reference>
<evidence type="ECO:0000313" key="1">
    <source>
        <dbReference type="EMBL" id="ERM84514.1"/>
    </source>
</evidence>
<dbReference type="EMBL" id="AWXR01000004">
    <property type="protein sequence ID" value="ERM84514.1"/>
    <property type="molecule type" value="Genomic_DNA"/>
</dbReference>
<organism evidence="1 2">
    <name type="scientific">Rhodonellum psychrophilum GCM71 = DSM 17998</name>
    <dbReference type="NCBI Taxonomy" id="1123057"/>
    <lineage>
        <taxon>Bacteria</taxon>
        <taxon>Pseudomonadati</taxon>
        <taxon>Bacteroidota</taxon>
        <taxon>Cytophagia</taxon>
        <taxon>Cytophagales</taxon>
        <taxon>Cytophagaceae</taxon>
        <taxon>Rhodonellum</taxon>
    </lineage>
</organism>
<sequence length="35" mass="3995">MGENMNFETGDYKTANQRSFNPFLAISLQEVPKLC</sequence>
<proteinExistence type="predicted"/>
<gene>
    <name evidence="1" type="ORF">P872_25495</name>
</gene>
<protein>
    <submittedName>
        <fullName evidence="1">Uncharacterized protein</fullName>
    </submittedName>
</protein>
<dbReference type="AlphaFoldDB" id="U5C3X7"/>